<evidence type="ECO:0000256" key="1">
    <source>
        <dbReference type="SAM" id="MobiDB-lite"/>
    </source>
</evidence>
<evidence type="ECO:0000313" key="3">
    <source>
        <dbReference type="EMBL" id="MBA0125409.1"/>
    </source>
</evidence>
<accession>A0A838A9K2</accession>
<dbReference type="Pfam" id="PF14030">
    <property type="entry name" value="DUF4245"/>
    <property type="match status" value="1"/>
</dbReference>
<feature type="region of interest" description="Disordered" evidence="1">
    <location>
        <begin position="1"/>
        <end position="26"/>
    </location>
</feature>
<reference evidence="3 4" key="1">
    <citation type="submission" date="2020-07" db="EMBL/GenBank/DDBJ databases">
        <title>Genome of Haloechinothrix sp.</title>
        <authorList>
            <person name="Tang S.-K."/>
            <person name="Yang L."/>
            <person name="Zhu W.-Y."/>
        </authorList>
    </citation>
    <scope>NUCLEOTIDE SEQUENCE [LARGE SCALE GENOMIC DNA]</scope>
    <source>
        <strain evidence="3 4">YIM 98757</strain>
    </source>
</reference>
<dbReference type="Proteomes" id="UP000582974">
    <property type="component" value="Unassembled WGS sequence"/>
</dbReference>
<dbReference type="RefSeq" id="WP_180892201.1">
    <property type="nucleotide sequence ID" value="NZ_JACCKD010000002.1"/>
</dbReference>
<feature type="transmembrane region" description="Helical" evidence="2">
    <location>
        <begin position="38"/>
        <end position="57"/>
    </location>
</feature>
<comment type="caution">
    <text evidence="3">The sequence shown here is derived from an EMBL/GenBank/DDBJ whole genome shotgun (WGS) entry which is preliminary data.</text>
</comment>
<keyword evidence="4" id="KW-1185">Reference proteome</keyword>
<evidence type="ECO:0000313" key="4">
    <source>
        <dbReference type="Proteomes" id="UP000582974"/>
    </source>
</evidence>
<proteinExistence type="predicted"/>
<name>A0A838A9K2_9PSEU</name>
<keyword evidence="2" id="KW-1133">Transmembrane helix</keyword>
<dbReference type="InterPro" id="IPR025339">
    <property type="entry name" value="DUF4245"/>
</dbReference>
<dbReference type="AlphaFoldDB" id="A0A838A9K2"/>
<keyword evidence="2" id="KW-0472">Membrane</keyword>
<organism evidence="3 4">
    <name type="scientific">Haloechinothrix aidingensis</name>
    <dbReference type="NCBI Taxonomy" id="2752311"/>
    <lineage>
        <taxon>Bacteria</taxon>
        <taxon>Bacillati</taxon>
        <taxon>Actinomycetota</taxon>
        <taxon>Actinomycetes</taxon>
        <taxon>Pseudonocardiales</taxon>
        <taxon>Pseudonocardiaceae</taxon>
        <taxon>Haloechinothrix</taxon>
    </lineage>
</organism>
<gene>
    <name evidence="3" type="ORF">H0B56_07625</name>
</gene>
<dbReference type="EMBL" id="JACCKD010000002">
    <property type="protein sequence ID" value="MBA0125409.1"/>
    <property type="molecule type" value="Genomic_DNA"/>
</dbReference>
<evidence type="ECO:0000256" key="2">
    <source>
        <dbReference type="SAM" id="Phobius"/>
    </source>
</evidence>
<keyword evidence="2" id="KW-0812">Transmembrane</keyword>
<sequence length="215" mass="22747">MSERTDGHRAGGSGEAGEDGVPVDESTRKRLGHGARDMVWSLAVLLAIVGVLTWILGSCQLSPGGPSVDPDAVPDVDADRELARMARRVDFPLRTPELDEAWQATSANMSTASGQGGDRIVRVGWVTPEGEYARLAQSSAAASFVVTDEAEGVSQEVEPEGSVDIGSREWAVYPAREQEEAWVTSIDGVRVMVTGSAGEQELRTLAEAAQVADPS</sequence>
<protein>
    <submittedName>
        <fullName evidence="3">DUF4245 domain-containing protein</fullName>
    </submittedName>
</protein>